<name>M0LWU2_9EURY</name>
<dbReference type="PATRIC" id="fig|1132509.6.peg.2566"/>
<gene>
    <name evidence="2" type="ORF">C447_11340</name>
</gene>
<feature type="compositionally biased region" description="Polar residues" evidence="1">
    <location>
        <begin position="1"/>
        <end position="16"/>
    </location>
</feature>
<reference evidence="2 3" key="1">
    <citation type="journal article" date="2014" name="PLoS Genet.">
        <title>Phylogenetically driven sequencing of extremely halophilic archaea reveals strategies for static and dynamic osmo-response.</title>
        <authorList>
            <person name="Becker E.A."/>
            <person name="Seitzer P.M."/>
            <person name="Tritt A."/>
            <person name="Larsen D."/>
            <person name="Krusor M."/>
            <person name="Yao A.I."/>
            <person name="Wu D."/>
            <person name="Madern D."/>
            <person name="Eisen J.A."/>
            <person name="Darling A.E."/>
            <person name="Facciotti M.T."/>
        </authorList>
    </citation>
    <scope>NUCLEOTIDE SEQUENCE [LARGE SCALE GENOMIC DNA]</scope>
    <source>
        <strain evidence="2 3">100A6</strain>
    </source>
</reference>
<evidence type="ECO:0000313" key="3">
    <source>
        <dbReference type="Proteomes" id="UP000011566"/>
    </source>
</evidence>
<keyword evidence="3" id="KW-1185">Reference proteome</keyword>
<dbReference type="EMBL" id="AOMB01000032">
    <property type="protein sequence ID" value="EMA38027.1"/>
    <property type="molecule type" value="Genomic_DNA"/>
</dbReference>
<comment type="caution">
    <text evidence="2">The sequence shown here is derived from an EMBL/GenBank/DDBJ whole genome shotgun (WGS) entry which is preliminary data.</text>
</comment>
<evidence type="ECO:0000313" key="2">
    <source>
        <dbReference type="EMBL" id="EMA38027.1"/>
    </source>
</evidence>
<dbReference type="Pfam" id="PF13030">
    <property type="entry name" value="DUF3891"/>
    <property type="match status" value="1"/>
</dbReference>
<sequence length="318" mass="34837">MFTSYASSSTTGAKRTSTTEREIGALDQRVTMIITEVGDGYRFVTQPDHGALAGRLAAHWGNGRFDEPAPRSAVCLAATHHDHGWHDYDLRPHRADDGTLRDFTNVPDEEWVSFYTRGIEAVAAVDAYAGLLTSMHATGLHRGGYGVRPSIPDQSDEPPYESFIAEQERFQRERLTELRDGRYSQYAGEDERELLSDLHETGTVEELAASAAGSRLWRNYLLLQTVDVLSLFLCGSASLERTEIGPAPTADSETASLGIEPLGPSTVETKPSPFDTAPLAVSVPARTVPELDLNSTDESELVAAFYGAEQRSVEFTLR</sequence>
<protein>
    <recommendedName>
        <fullName evidence="4">DUF3891 domain-containing protein</fullName>
    </recommendedName>
</protein>
<proteinExistence type="predicted"/>
<feature type="region of interest" description="Disordered" evidence="1">
    <location>
        <begin position="1"/>
        <end position="22"/>
    </location>
</feature>
<dbReference type="InterPro" id="IPR024992">
    <property type="entry name" value="DUF3891"/>
</dbReference>
<dbReference type="AlphaFoldDB" id="M0LWU2"/>
<dbReference type="eggNOG" id="arCOG12117">
    <property type="taxonomic scope" value="Archaea"/>
</dbReference>
<evidence type="ECO:0008006" key="4">
    <source>
        <dbReference type="Google" id="ProtNLM"/>
    </source>
</evidence>
<organism evidence="2 3">
    <name type="scientific">Halococcus hamelinensis 100A6</name>
    <dbReference type="NCBI Taxonomy" id="1132509"/>
    <lineage>
        <taxon>Archaea</taxon>
        <taxon>Methanobacteriati</taxon>
        <taxon>Methanobacteriota</taxon>
        <taxon>Stenosarchaea group</taxon>
        <taxon>Halobacteria</taxon>
        <taxon>Halobacteriales</taxon>
        <taxon>Halococcaceae</taxon>
        <taxon>Halococcus</taxon>
    </lineage>
</organism>
<feature type="region of interest" description="Disordered" evidence="1">
    <location>
        <begin position="244"/>
        <end position="275"/>
    </location>
</feature>
<evidence type="ECO:0000256" key="1">
    <source>
        <dbReference type="SAM" id="MobiDB-lite"/>
    </source>
</evidence>
<dbReference type="Proteomes" id="UP000011566">
    <property type="component" value="Unassembled WGS sequence"/>
</dbReference>
<dbReference type="OrthoDB" id="214460at2157"/>
<accession>M0LWU2</accession>